<keyword evidence="8" id="KW-1185">Reference proteome</keyword>
<dbReference type="GO" id="GO:0022857">
    <property type="term" value="F:transmembrane transporter activity"/>
    <property type="evidence" value="ECO:0007669"/>
    <property type="project" value="InterPro"/>
</dbReference>
<protein>
    <submittedName>
        <fullName evidence="7">ABC transporter permease</fullName>
    </submittedName>
</protein>
<evidence type="ECO:0000256" key="4">
    <source>
        <dbReference type="ARBA" id="ARBA00022989"/>
    </source>
</evidence>
<feature type="transmembrane region" description="Helical" evidence="6">
    <location>
        <begin position="12"/>
        <end position="31"/>
    </location>
</feature>
<dbReference type="Proteomes" id="UP001321582">
    <property type="component" value="Chromosome"/>
</dbReference>
<evidence type="ECO:0000256" key="1">
    <source>
        <dbReference type="ARBA" id="ARBA00004651"/>
    </source>
</evidence>
<sequence length="346" mass="36138">MNNKLKEALIPVLSVFIAMLIGGGVIAYLGKNPFTAYMYLFQGAFVGKREIAQTLLMSTPLIFTGLSVAFAFKAGLFNIGSQGQMVAGGLAAVAVAAFVKTPLISNVVIAIIAAAAAGFIWAGISGWLKAKLGVHEVISTIMLNYIAINFEQYLLNYPFKEGGVAGPSPVTPPISAASKLPSILPPTSLNFGFIIAILAAITIWYILEKTVLGYEIKAIGFNPTASENAGINVVWGVVLAMGISGILAGLGGAERVLGGIGQDRYISGLMASYGFDGIAVALLGKNNPFGIIVAAILFGALRAGAMKMQFLAGVPSQIIIIIQAVIILLVASENMFKALLNRKKVS</sequence>
<dbReference type="Pfam" id="PF02653">
    <property type="entry name" value="BPD_transp_2"/>
    <property type="match status" value="1"/>
</dbReference>
<proteinExistence type="predicted"/>
<feature type="transmembrane region" description="Helical" evidence="6">
    <location>
        <begin position="107"/>
        <end position="128"/>
    </location>
</feature>
<dbReference type="CDD" id="cd06580">
    <property type="entry name" value="TM_PBP1_transp_TpRbsC_like"/>
    <property type="match status" value="1"/>
</dbReference>
<dbReference type="EMBL" id="AP027059">
    <property type="protein sequence ID" value="BDU50846.1"/>
    <property type="molecule type" value="Genomic_DNA"/>
</dbReference>
<feature type="transmembrane region" description="Helical" evidence="6">
    <location>
        <begin position="233"/>
        <end position="253"/>
    </location>
</feature>
<dbReference type="RefSeq" id="WP_307903698.1">
    <property type="nucleotide sequence ID" value="NZ_AP027059.1"/>
</dbReference>
<dbReference type="PANTHER" id="PTHR47089">
    <property type="entry name" value="ABC TRANSPORTER, PERMEASE PROTEIN"/>
    <property type="match status" value="1"/>
</dbReference>
<keyword evidence="3 6" id="KW-0812">Transmembrane</keyword>
<keyword evidence="5 6" id="KW-0472">Membrane</keyword>
<evidence type="ECO:0000256" key="6">
    <source>
        <dbReference type="SAM" id="Phobius"/>
    </source>
</evidence>
<feature type="transmembrane region" description="Helical" evidence="6">
    <location>
        <begin position="189"/>
        <end position="207"/>
    </location>
</feature>
<comment type="subcellular location">
    <subcellularLocation>
        <location evidence="1">Cell membrane</location>
        <topology evidence="1">Multi-pass membrane protein</topology>
    </subcellularLocation>
</comment>
<accession>A0AAU9D4D0</accession>
<evidence type="ECO:0000256" key="5">
    <source>
        <dbReference type="ARBA" id="ARBA00023136"/>
    </source>
</evidence>
<name>A0AAU9D4D0_9FUSO</name>
<gene>
    <name evidence="7" type="ORF">HLVA_14150</name>
</gene>
<reference evidence="7 8" key="1">
    <citation type="submission" date="2022-11" db="EMBL/GenBank/DDBJ databases">
        <title>Haliovirga abyssi gen. nov., sp. nov., a mesophilic fermentative bacterium isolated from the Iheya North hydrothermal field and the proposal of Haliovirgaceae fam. nov.</title>
        <authorList>
            <person name="Miyazaki U."/>
            <person name="Tame A."/>
            <person name="Miyazaki J."/>
            <person name="Takai K."/>
            <person name="Sawayama S."/>
            <person name="Kitajima M."/>
            <person name="Okamoto A."/>
            <person name="Nakagawa S."/>
        </authorList>
    </citation>
    <scope>NUCLEOTIDE SEQUENCE [LARGE SCALE GENOMIC DNA]</scope>
    <source>
        <strain evidence="7 8">IC12</strain>
    </source>
</reference>
<keyword evidence="4 6" id="KW-1133">Transmembrane helix</keyword>
<evidence type="ECO:0000313" key="7">
    <source>
        <dbReference type="EMBL" id="BDU50846.1"/>
    </source>
</evidence>
<feature type="transmembrane region" description="Helical" evidence="6">
    <location>
        <begin position="289"/>
        <end position="306"/>
    </location>
</feature>
<evidence type="ECO:0000256" key="2">
    <source>
        <dbReference type="ARBA" id="ARBA00022475"/>
    </source>
</evidence>
<feature type="transmembrane region" description="Helical" evidence="6">
    <location>
        <begin position="51"/>
        <end position="72"/>
    </location>
</feature>
<organism evidence="7 8">
    <name type="scientific">Haliovirga abyssi</name>
    <dbReference type="NCBI Taxonomy" id="2996794"/>
    <lineage>
        <taxon>Bacteria</taxon>
        <taxon>Fusobacteriati</taxon>
        <taxon>Fusobacteriota</taxon>
        <taxon>Fusobacteriia</taxon>
        <taxon>Fusobacteriales</taxon>
        <taxon>Haliovirgaceae</taxon>
        <taxon>Haliovirga</taxon>
    </lineage>
</organism>
<keyword evidence="2" id="KW-1003">Cell membrane</keyword>
<dbReference type="PANTHER" id="PTHR47089:SF1">
    <property type="entry name" value="GUANOSINE ABC TRANSPORTER PERMEASE PROTEIN NUPP"/>
    <property type="match status" value="1"/>
</dbReference>
<dbReference type="GO" id="GO:0005886">
    <property type="term" value="C:plasma membrane"/>
    <property type="evidence" value="ECO:0007669"/>
    <property type="project" value="UniProtKB-SubCell"/>
</dbReference>
<dbReference type="InterPro" id="IPR001851">
    <property type="entry name" value="ABC_transp_permease"/>
</dbReference>
<evidence type="ECO:0000313" key="8">
    <source>
        <dbReference type="Proteomes" id="UP001321582"/>
    </source>
</evidence>
<dbReference type="AlphaFoldDB" id="A0AAU9D4D0"/>
<dbReference type="KEGG" id="haby:HLVA_14150"/>
<feature type="transmembrane region" description="Helical" evidence="6">
    <location>
        <begin position="318"/>
        <end position="336"/>
    </location>
</feature>
<feature type="transmembrane region" description="Helical" evidence="6">
    <location>
        <begin position="84"/>
        <end position="101"/>
    </location>
</feature>
<feature type="transmembrane region" description="Helical" evidence="6">
    <location>
        <begin position="265"/>
        <end position="283"/>
    </location>
</feature>
<evidence type="ECO:0000256" key="3">
    <source>
        <dbReference type="ARBA" id="ARBA00022692"/>
    </source>
</evidence>